<dbReference type="HOGENOM" id="CLU_607207_0_0_1"/>
<feature type="compositionally biased region" description="Basic residues" evidence="1">
    <location>
        <begin position="424"/>
        <end position="433"/>
    </location>
</feature>
<dbReference type="Proteomes" id="UP000008698">
    <property type="component" value="Unassembled WGS sequence"/>
</dbReference>
<dbReference type="RefSeq" id="XP_003003233.1">
    <property type="nucleotide sequence ID" value="XM_003003187.1"/>
</dbReference>
<reference evidence="3" key="1">
    <citation type="journal article" date="2011" name="PLoS Pathog.">
        <title>Comparative genomics yields insights into niche adaptation of plant vascular wilt pathogens.</title>
        <authorList>
            <person name="Klosterman S.J."/>
            <person name="Subbarao K.V."/>
            <person name="Kang S."/>
            <person name="Veronese P."/>
            <person name="Gold S.E."/>
            <person name="Thomma B.P.H.J."/>
            <person name="Chen Z."/>
            <person name="Henrissat B."/>
            <person name="Lee Y.-H."/>
            <person name="Park J."/>
            <person name="Garcia-Pedrajas M.D."/>
            <person name="Barbara D.J."/>
            <person name="Anchieta A."/>
            <person name="de Jonge R."/>
            <person name="Santhanam P."/>
            <person name="Maruthachalam K."/>
            <person name="Atallah Z."/>
            <person name="Amyotte S.G."/>
            <person name="Paz Z."/>
            <person name="Inderbitzin P."/>
            <person name="Hayes R.J."/>
            <person name="Heiman D.I."/>
            <person name="Young S."/>
            <person name="Zeng Q."/>
            <person name="Engels R."/>
            <person name="Galagan J."/>
            <person name="Cuomo C.A."/>
            <person name="Dobinson K.F."/>
            <person name="Ma L.-J."/>
        </authorList>
    </citation>
    <scope>NUCLEOTIDE SEQUENCE [LARGE SCALE GENOMIC DNA]</scope>
    <source>
        <strain evidence="3">VaMs.102 / ATCC MYA-4576 / FGSC 10136</strain>
    </source>
</reference>
<dbReference type="AlphaFoldDB" id="C9SPH0"/>
<protein>
    <submittedName>
        <fullName evidence="2">Pth12p</fullName>
    </submittedName>
</protein>
<feature type="region of interest" description="Disordered" evidence="1">
    <location>
        <begin position="405"/>
        <end position="451"/>
    </location>
</feature>
<dbReference type="eggNOG" id="KOG0773">
    <property type="taxonomic scope" value="Eukaryota"/>
</dbReference>
<keyword evidence="3" id="KW-1185">Reference proteome</keyword>
<dbReference type="KEGG" id="val:VDBG_06795"/>
<name>C9SPH0_VERA1</name>
<sequence>MAAPSQHAGFKREYPWDSGSSMEYVAHSRPQTDRIELPSIRQAFPEIKLRLQPPEAPARTTCSTTSPVVGLAGVMTPPEYIHSPSSASNKRRRLSVEDEQDRERANRVPRAYENQGQAHHHRQLSPQRTLPGPPNDGWATSARTSPYAAHAPMPPMRQAVPMEVYDRQEHRPTLPSLPHMALDREPMHMQRQRGHSSEEFQPIRSAAGMPMPNAPGMETAQTYRAGGYPYSYHHPNRAQSLSLGAIAPFDRTPFSSAAPGFNPHYQDLMRLGELGGMGMHGDNKQRKRRGNLPKETTDKLRAWAEDMAVNKRQIDGSLSSVIDFSPCTLSIILYPLGVRIARTWQTGANRGTKGHGARQMHMNILSIAHSSPLSIRRRSPTPSSGNFIYATALAFLAQGQDRVQGQGLGRRSLGAKRPLPTGQTHRHALRTRHAPPPPSPLVAVRVTDGGP</sequence>
<evidence type="ECO:0000256" key="1">
    <source>
        <dbReference type="SAM" id="MobiDB-lite"/>
    </source>
</evidence>
<evidence type="ECO:0000313" key="2">
    <source>
        <dbReference type="EMBL" id="EEY20685.1"/>
    </source>
</evidence>
<evidence type="ECO:0000313" key="3">
    <source>
        <dbReference type="Proteomes" id="UP000008698"/>
    </source>
</evidence>
<dbReference type="EMBL" id="DS985221">
    <property type="protein sequence ID" value="EEY20685.1"/>
    <property type="molecule type" value="Genomic_DNA"/>
</dbReference>
<accession>C9SPH0</accession>
<dbReference type="OrthoDB" id="10056939at2759"/>
<gene>
    <name evidence="2" type="ORF">VDBG_06795</name>
</gene>
<proteinExistence type="predicted"/>
<organism evidence="3">
    <name type="scientific">Verticillium alfalfae (strain VaMs.102 / ATCC MYA-4576 / FGSC 10136)</name>
    <name type="common">Verticillium wilt of alfalfa</name>
    <name type="synonym">Verticillium albo-atrum</name>
    <dbReference type="NCBI Taxonomy" id="526221"/>
    <lineage>
        <taxon>Eukaryota</taxon>
        <taxon>Fungi</taxon>
        <taxon>Dikarya</taxon>
        <taxon>Ascomycota</taxon>
        <taxon>Pezizomycotina</taxon>
        <taxon>Sordariomycetes</taxon>
        <taxon>Hypocreomycetidae</taxon>
        <taxon>Glomerellales</taxon>
        <taxon>Plectosphaerellaceae</taxon>
        <taxon>Verticillium</taxon>
    </lineage>
</organism>
<feature type="region of interest" description="Disordered" evidence="1">
    <location>
        <begin position="75"/>
        <end position="153"/>
    </location>
</feature>
<dbReference type="STRING" id="526221.C9SPH0"/>
<dbReference type="GeneID" id="9537359"/>